<dbReference type="Pfam" id="PF08808">
    <property type="entry name" value="RES"/>
    <property type="match status" value="1"/>
</dbReference>
<evidence type="ECO:0000259" key="1">
    <source>
        <dbReference type="SMART" id="SM00953"/>
    </source>
</evidence>
<dbReference type="EMBL" id="BSDS01000001">
    <property type="protein sequence ID" value="GLI38221.1"/>
    <property type="molecule type" value="Genomic_DNA"/>
</dbReference>
<proteinExistence type="predicted"/>
<name>A0A9W6LD80_9BACT</name>
<dbReference type="SMART" id="SM00953">
    <property type="entry name" value="RES"/>
    <property type="match status" value="1"/>
</dbReference>
<accession>A0A9W6LD80</accession>
<sequence>MSFPTWTPDAVSSEARLRTERIWRIVESQHIASTMKLVDTLAEQELLEDILEQSKPPLLPAAREFDYLLTAPFRYIPFHPGSRFRSPTDPGVFYGAESVRTAAAEVGYWRWKFLQETEGLERLGPVSHTAFSVAIHGRCVDLRLPPFDRWEAEWMHPSDYGATQAFGRTAREAGIETIIYRSVRAPEPSWCAAVLTPTAFSTKEPDSAMQTWHLVVTGTEAIWRREHSETFSFPTARWEAP</sequence>
<dbReference type="RefSeq" id="WP_281875097.1">
    <property type="nucleotide sequence ID" value="NZ_BSDS01000001.1"/>
</dbReference>
<keyword evidence="3" id="KW-1185">Reference proteome</keyword>
<evidence type="ECO:0000313" key="2">
    <source>
        <dbReference type="EMBL" id="GLI38221.1"/>
    </source>
</evidence>
<gene>
    <name evidence="2" type="ORF">GHYDROH2_17220</name>
</gene>
<evidence type="ECO:0000313" key="3">
    <source>
        <dbReference type="Proteomes" id="UP001144352"/>
    </source>
</evidence>
<feature type="domain" description="RES" evidence="1">
    <location>
        <begin position="72"/>
        <end position="206"/>
    </location>
</feature>
<dbReference type="InterPro" id="IPR014914">
    <property type="entry name" value="RES_dom"/>
</dbReference>
<protein>
    <recommendedName>
        <fullName evidence="1">RES domain-containing protein</fullName>
    </recommendedName>
</protein>
<comment type="caution">
    <text evidence="2">The sequence shown here is derived from an EMBL/GenBank/DDBJ whole genome shotgun (WGS) entry which is preliminary data.</text>
</comment>
<reference evidence="2" key="1">
    <citation type="submission" date="2022-12" db="EMBL/GenBank/DDBJ databases">
        <title>Reference genome sequencing for broad-spectrum identification of bacterial and archaeal isolates by mass spectrometry.</title>
        <authorList>
            <person name="Sekiguchi Y."/>
            <person name="Tourlousse D.M."/>
        </authorList>
    </citation>
    <scope>NUCLEOTIDE SEQUENCE</scope>
    <source>
        <strain evidence="2">H2</strain>
    </source>
</reference>
<organism evidence="2 3">
    <name type="scientific">Geobacter hydrogenophilus</name>
    <dbReference type="NCBI Taxonomy" id="40983"/>
    <lineage>
        <taxon>Bacteria</taxon>
        <taxon>Pseudomonadati</taxon>
        <taxon>Thermodesulfobacteriota</taxon>
        <taxon>Desulfuromonadia</taxon>
        <taxon>Geobacterales</taxon>
        <taxon>Geobacteraceae</taxon>
        <taxon>Geobacter</taxon>
    </lineage>
</organism>
<dbReference type="AlphaFoldDB" id="A0A9W6LD80"/>
<dbReference type="Proteomes" id="UP001144352">
    <property type="component" value="Unassembled WGS sequence"/>
</dbReference>